<evidence type="ECO:0000313" key="5">
    <source>
        <dbReference type="EMBL" id="ASY09307.1"/>
    </source>
</evidence>
<evidence type="ECO:0000256" key="1">
    <source>
        <dbReference type="ARBA" id="ARBA00022676"/>
    </source>
</evidence>
<feature type="domain" description="Glycosyl transferase family 1" evidence="3">
    <location>
        <begin position="182"/>
        <end position="345"/>
    </location>
</feature>
<name>A0A249JXQ3_9ACTN</name>
<dbReference type="OrthoDB" id="5240531at2"/>
<sequence>MKNIRIGMVCPYGWDTPGGVQTHIRDLAEHLIEEGHFVSVLTPISDDSVKHEDYVVNAGKPISIPVNGSVARVLFGPIASSRAKQWIASGDFDLLHLHEPAIPSLSLLACSAAEGPLVGTFHVSTPKKKAIYAIGPILEPIVEKLNARIAVSELARSTLKDHFDTDAVVIPNGIDGQKYANAKVNNEYSNGHTVGFIGRIEEPRKGLQVLIDSLSIVARFFPDVQFLVAGPGDSSEFTKKLNPQLKSRIKFLGLLSNEEKESFLKSVQIYVAPNTGSESFGIILTEALSAGTAVVASDIPAFKAVLENGGSGELFKNEDSADLAKVLVALLRDDDKRKRLGENGRLSAQKYDWQVVAEQIENVYEMAIAGGQRVTLASENRFWSRR</sequence>
<dbReference type="Pfam" id="PF00534">
    <property type="entry name" value="Glycos_transf_1"/>
    <property type="match status" value="1"/>
</dbReference>
<keyword evidence="6" id="KW-1185">Reference proteome</keyword>
<dbReference type="Gene3D" id="3.40.50.2000">
    <property type="entry name" value="Glycogen Phosphorylase B"/>
    <property type="match status" value="2"/>
</dbReference>
<dbReference type="SUPFAM" id="SSF53756">
    <property type="entry name" value="UDP-Glycosyltransferase/glycogen phosphorylase"/>
    <property type="match status" value="1"/>
</dbReference>
<dbReference type="AlphaFoldDB" id="A0A249JXQ3"/>
<accession>A0A249JXQ3</accession>
<organism evidence="5 6">
    <name type="scientific">Candidatus Nanopelagicus limnae</name>
    <dbReference type="NCBI Taxonomy" id="1884634"/>
    <lineage>
        <taxon>Bacteria</taxon>
        <taxon>Bacillati</taxon>
        <taxon>Actinomycetota</taxon>
        <taxon>Actinomycetes</taxon>
        <taxon>Candidatus Nanopelagicales</taxon>
        <taxon>Candidatus Nanopelagicaceae</taxon>
        <taxon>Candidatus Nanopelagicus</taxon>
    </lineage>
</organism>
<evidence type="ECO:0000256" key="2">
    <source>
        <dbReference type="ARBA" id="ARBA00022679"/>
    </source>
</evidence>
<dbReference type="GO" id="GO:1901137">
    <property type="term" value="P:carbohydrate derivative biosynthetic process"/>
    <property type="evidence" value="ECO:0007669"/>
    <property type="project" value="UniProtKB-ARBA"/>
</dbReference>
<evidence type="ECO:0000313" key="6">
    <source>
        <dbReference type="Proteomes" id="UP000217153"/>
    </source>
</evidence>
<dbReference type="GO" id="GO:0016757">
    <property type="term" value="F:glycosyltransferase activity"/>
    <property type="evidence" value="ECO:0007669"/>
    <property type="project" value="UniProtKB-KW"/>
</dbReference>
<dbReference type="EMBL" id="CP016768">
    <property type="protein sequence ID" value="ASY09307.1"/>
    <property type="molecule type" value="Genomic_DNA"/>
</dbReference>
<dbReference type="PANTHER" id="PTHR45947:SF3">
    <property type="entry name" value="SULFOQUINOVOSYL TRANSFERASE SQD2"/>
    <property type="match status" value="1"/>
</dbReference>
<protein>
    <submittedName>
        <fullName evidence="5">Phosphatidylinositol alpha-mannosyltransferase</fullName>
    </submittedName>
</protein>
<evidence type="ECO:0000259" key="3">
    <source>
        <dbReference type="Pfam" id="PF00534"/>
    </source>
</evidence>
<dbReference type="InterPro" id="IPR028098">
    <property type="entry name" value="Glyco_trans_4-like_N"/>
</dbReference>
<keyword evidence="2 5" id="KW-0808">Transferase</keyword>
<dbReference type="InterPro" id="IPR050194">
    <property type="entry name" value="Glycosyltransferase_grp1"/>
</dbReference>
<reference evidence="6" key="1">
    <citation type="submission" date="2016-10" db="EMBL/GenBank/DDBJ databases">
        <title>High microdiversification within the ubiquitous acI lineage of Actinobacteria.</title>
        <authorList>
            <person name="Neuenschwander S.M."/>
            <person name="Salcher M."/>
            <person name="Ghai R."/>
            <person name="Pernthaler J."/>
        </authorList>
    </citation>
    <scope>NUCLEOTIDE SEQUENCE [LARGE SCALE GENOMIC DNA]</scope>
</reference>
<dbReference type="InterPro" id="IPR001296">
    <property type="entry name" value="Glyco_trans_1"/>
</dbReference>
<feature type="domain" description="Glycosyltransferase subfamily 4-like N-terminal" evidence="4">
    <location>
        <begin position="17"/>
        <end position="175"/>
    </location>
</feature>
<dbReference type="Pfam" id="PF13439">
    <property type="entry name" value="Glyco_transf_4"/>
    <property type="match status" value="1"/>
</dbReference>
<proteinExistence type="predicted"/>
<dbReference type="RefSeq" id="WP_095680613.1">
    <property type="nucleotide sequence ID" value="NZ_CP016768.2"/>
</dbReference>
<dbReference type="PANTHER" id="PTHR45947">
    <property type="entry name" value="SULFOQUINOVOSYL TRANSFERASE SQD2"/>
    <property type="match status" value="1"/>
</dbReference>
<gene>
    <name evidence="5" type="ORF">B1s21122_02975</name>
</gene>
<dbReference type="KEGG" id="abam:B1s21122_02975"/>
<dbReference type="CDD" id="cd03801">
    <property type="entry name" value="GT4_PimA-like"/>
    <property type="match status" value="1"/>
</dbReference>
<dbReference type="Proteomes" id="UP000217153">
    <property type="component" value="Chromosome"/>
</dbReference>
<keyword evidence="1 5" id="KW-0328">Glycosyltransferase</keyword>
<evidence type="ECO:0000259" key="4">
    <source>
        <dbReference type="Pfam" id="PF13439"/>
    </source>
</evidence>